<accession>A0A547EQA4</accession>
<evidence type="ECO:0000313" key="1">
    <source>
        <dbReference type="EMBL" id="TRB38942.1"/>
    </source>
</evidence>
<protein>
    <submittedName>
        <fullName evidence="2">Uncharacterized protein</fullName>
    </submittedName>
</protein>
<comment type="caution">
    <text evidence="2">The sequence shown here is derived from an EMBL/GenBank/DDBJ whole genome shotgun (WGS) entry which is preliminary data.</text>
</comment>
<dbReference type="Proteomes" id="UP000315164">
    <property type="component" value="Unassembled WGS sequence"/>
</dbReference>
<dbReference type="EMBL" id="VAJI01000005">
    <property type="protein sequence ID" value="TRB38942.1"/>
    <property type="molecule type" value="Genomic_DNA"/>
</dbReference>
<keyword evidence="4" id="KW-1185">Reference proteome</keyword>
<dbReference type="KEGG" id="mhaq:WC39_06865"/>
<gene>
    <name evidence="2" type="ORF">FEA53_04390</name>
    <name evidence="1" type="ORF">FEB89_04395</name>
</gene>
<evidence type="ECO:0000313" key="2">
    <source>
        <dbReference type="EMBL" id="TRB75634.1"/>
    </source>
</evidence>
<dbReference type="Proteomes" id="UP000318394">
    <property type="component" value="Unassembled WGS sequence"/>
</dbReference>
<name>A0A547EQA4_MANHA</name>
<evidence type="ECO:0000313" key="3">
    <source>
        <dbReference type="Proteomes" id="UP000315164"/>
    </source>
</evidence>
<dbReference type="KEGG" id="mhay:VK67_06870"/>
<dbReference type="EMBL" id="VAJB01000005">
    <property type="protein sequence ID" value="TRB75634.1"/>
    <property type="molecule type" value="Genomic_DNA"/>
</dbReference>
<organism evidence="2 3">
    <name type="scientific">Mannheimia haemolytica</name>
    <name type="common">Pasteurella haemolytica</name>
    <dbReference type="NCBI Taxonomy" id="75985"/>
    <lineage>
        <taxon>Bacteria</taxon>
        <taxon>Pseudomonadati</taxon>
        <taxon>Pseudomonadota</taxon>
        <taxon>Gammaproteobacteria</taxon>
        <taxon>Pasteurellales</taxon>
        <taxon>Pasteurellaceae</taxon>
        <taxon>Mannheimia</taxon>
    </lineage>
</organism>
<sequence>MTDAKLFINNHIFNKGIKLIVLFNNKQEILVSSENNKKGKTALFYPNYQYLSFKQAVIFSRFFAKFEEKITACLVMSRT</sequence>
<dbReference type="RefSeq" id="WP_006248590.1">
    <property type="nucleotide sequence ID" value="NZ_CP017484.1"/>
</dbReference>
<dbReference type="AlphaFoldDB" id="A0A547EQA4"/>
<evidence type="ECO:0000313" key="4">
    <source>
        <dbReference type="Proteomes" id="UP000318394"/>
    </source>
</evidence>
<reference evidence="3 4" key="1">
    <citation type="journal article" date="2019" name="Vet. Microbiol.">
        <title>Genetic characterization of susceptible and multi-drug resistant Mannheimia haemolytica isolated from high-risk stocker calves prior to and after antimicrobial metaphylaxis.</title>
        <authorList>
            <person name="Snyder E.R."/>
            <person name="Alvarez-Narvaez S."/>
            <person name="Credille B.C."/>
        </authorList>
    </citation>
    <scope>NUCLEOTIDE SEQUENCE [LARGE SCALE GENOMIC DNA]</scope>
    <source>
        <strain evidence="2 3">UGA-R5-128-1</strain>
        <strain evidence="1 4">UGA-R7-163-1</strain>
    </source>
</reference>
<proteinExistence type="predicted"/>